<comment type="similarity">
    <text evidence="1">Belongs to the NifZ family.</text>
</comment>
<accession>A0A7M1ATG3</accession>
<dbReference type="Proteomes" id="UP000593910">
    <property type="component" value="Chromosome"/>
</dbReference>
<dbReference type="AlphaFoldDB" id="A0A7M1ATG3"/>
<keyword evidence="4" id="KW-1185">Reference proteome</keyword>
<protein>
    <submittedName>
        <fullName evidence="3">Nitrogen fixation protein NifZ</fullName>
    </submittedName>
</protein>
<organism evidence="3 4">
    <name type="scientific">Sulfurimonas marina</name>
    <dbReference type="NCBI Taxonomy" id="2590551"/>
    <lineage>
        <taxon>Bacteria</taxon>
        <taxon>Pseudomonadati</taxon>
        <taxon>Campylobacterota</taxon>
        <taxon>Epsilonproteobacteria</taxon>
        <taxon>Campylobacterales</taxon>
        <taxon>Sulfurimonadaceae</taxon>
        <taxon>Sulfurimonas</taxon>
    </lineage>
</organism>
<dbReference type="EMBL" id="CP041165">
    <property type="protein sequence ID" value="QOP40713.1"/>
    <property type="molecule type" value="Genomic_DNA"/>
</dbReference>
<dbReference type="KEGG" id="smax:FJR03_02735"/>
<evidence type="ECO:0000256" key="1">
    <source>
        <dbReference type="ARBA" id="ARBA00008027"/>
    </source>
</evidence>
<dbReference type="InterPro" id="IPR007415">
    <property type="entry name" value="Nitrogenase_MoFe_mat_NifZ"/>
</dbReference>
<reference evidence="3 4" key="1">
    <citation type="submission" date="2019-06" db="EMBL/GenBank/DDBJ databases">
        <title>Sulfurimonas gotlandica sp. nov., a chemoautotrophic and psychrotolerant epsilonproteobacterium isolated from a pelagic redoxcline, and an emended description of the genus Sulfurimonas.</title>
        <authorList>
            <person name="Wang S."/>
            <person name="Jiang L."/>
            <person name="Shao Z."/>
        </authorList>
    </citation>
    <scope>NUCLEOTIDE SEQUENCE [LARGE SCALE GENOMIC DNA]</scope>
    <source>
        <strain evidence="3 4">B2</strain>
    </source>
</reference>
<evidence type="ECO:0000313" key="3">
    <source>
        <dbReference type="EMBL" id="QOP40713.1"/>
    </source>
</evidence>
<proteinExistence type="inferred from homology"/>
<sequence>MVVAANFTFDPDVTLYDSVTADRSGRDADEPKYKVGQKVRLVEDIVNDGTYPHAKIGTLMMPKGSIGYIKTMGDFLQVIRVYEVHFFGSDMEVEIVGCREHELESMEDDYVDEETLEREAFEAHRKKMAKLREEK</sequence>
<dbReference type="GO" id="GO:0009399">
    <property type="term" value="P:nitrogen fixation"/>
    <property type="evidence" value="ECO:0007669"/>
    <property type="project" value="InterPro"/>
</dbReference>
<keyword evidence="2" id="KW-0535">Nitrogen fixation</keyword>
<evidence type="ECO:0000313" key="4">
    <source>
        <dbReference type="Proteomes" id="UP000593910"/>
    </source>
</evidence>
<name>A0A7M1ATG3_9BACT</name>
<gene>
    <name evidence="3" type="ORF">FJR03_02735</name>
</gene>
<evidence type="ECO:0000256" key="2">
    <source>
        <dbReference type="ARBA" id="ARBA00023231"/>
    </source>
</evidence>
<dbReference type="Pfam" id="PF04319">
    <property type="entry name" value="NifZ"/>
    <property type="match status" value="1"/>
</dbReference>